<evidence type="ECO:0000313" key="2">
    <source>
        <dbReference type="EMBL" id="KAK8402153.1"/>
    </source>
</evidence>
<evidence type="ECO:0000313" key="3">
    <source>
        <dbReference type="Proteomes" id="UP001487740"/>
    </source>
</evidence>
<sequence>MKQAAYNRAHRHSSSRQRVSQKTAVTMGDSEEVDLTHISVDHFMREETWQNAFHTVQDPYPAPWSDNRACLHRIIRFARGERREKNTKGNHLCPFAIDTVLAGVTVTPSSASPQSLLSSSGRMEKEDNKTADEILDWSELTFVLGEKLLLVGTEEHHFLSVPDVTQVRVNTVLTAVVGLLNSGRRGAAYLGVGQEDCVEGIICPDHLISTFIQGLVNTLRDTILPHPSCGVRAHRAVSSKRVVDAWVVEIKTVPRANTYYSTATHPDYHHCHQGVVYSLPFPGFCHEVVARAALPYQRELETLREKIKRIKELLEGQHDDIVEEPHVCPLYWSVDCPSREKSELFQMSGRRRGQRLQGRTPSY</sequence>
<proteinExistence type="predicted"/>
<accession>A0AAW0USF5</accession>
<name>A0AAW0USF5_SCYPA</name>
<comment type="caution">
    <text evidence="2">The sequence shown here is derived from an EMBL/GenBank/DDBJ whole genome shotgun (WGS) entry which is preliminary data.</text>
</comment>
<protein>
    <recommendedName>
        <fullName evidence="4">Schlafen AlbA-2 domain-containing protein</fullName>
    </recommendedName>
</protein>
<evidence type="ECO:0008006" key="4">
    <source>
        <dbReference type="Google" id="ProtNLM"/>
    </source>
</evidence>
<feature type="region of interest" description="Disordered" evidence="1">
    <location>
        <begin position="1"/>
        <end position="28"/>
    </location>
</feature>
<evidence type="ECO:0000256" key="1">
    <source>
        <dbReference type="SAM" id="MobiDB-lite"/>
    </source>
</evidence>
<dbReference type="EMBL" id="JARAKH010000008">
    <property type="protein sequence ID" value="KAK8402153.1"/>
    <property type="molecule type" value="Genomic_DNA"/>
</dbReference>
<gene>
    <name evidence="2" type="ORF">O3P69_001324</name>
</gene>
<reference evidence="2 3" key="1">
    <citation type="submission" date="2023-03" db="EMBL/GenBank/DDBJ databases">
        <title>High-quality genome of Scylla paramamosain provides insights in environmental adaptation.</title>
        <authorList>
            <person name="Zhang L."/>
        </authorList>
    </citation>
    <scope>NUCLEOTIDE SEQUENCE [LARGE SCALE GENOMIC DNA]</scope>
    <source>
        <strain evidence="2">LZ_2023a</strain>
        <tissue evidence="2">Muscle</tissue>
    </source>
</reference>
<dbReference type="AlphaFoldDB" id="A0AAW0USF5"/>
<organism evidence="2 3">
    <name type="scientific">Scylla paramamosain</name>
    <name type="common">Mud crab</name>
    <dbReference type="NCBI Taxonomy" id="85552"/>
    <lineage>
        <taxon>Eukaryota</taxon>
        <taxon>Metazoa</taxon>
        <taxon>Ecdysozoa</taxon>
        <taxon>Arthropoda</taxon>
        <taxon>Crustacea</taxon>
        <taxon>Multicrustacea</taxon>
        <taxon>Malacostraca</taxon>
        <taxon>Eumalacostraca</taxon>
        <taxon>Eucarida</taxon>
        <taxon>Decapoda</taxon>
        <taxon>Pleocyemata</taxon>
        <taxon>Brachyura</taxon>
        <taxon>Eubrachyura</taxon>
        <taxon>Portunoidea</taxon>
        <taxon>Portunidae</taxon>
        <taxon>Portuninae</taxon>
        <taxon>Scylla</taxon>
    </lineage>
</organism>
<dbReference type="Proteomes" id="UP001487740">
    <property type="component" value="Unassembled WGS sequence"/>
</dbReference>
<keyword evidence="3" id="KW-1185">Reference proteome</keyword>